<sequence>MKNILKKIAEKSVENAFTTLNHYQPKMPDSLMEKIQVENKKEG</sequence>
<reference evidence="1" key="1">
    <citation type="journal article" date="2021" name="Proc. Natl. Acad. Sci. U.S.A.">
        <title>A Catalog of Tens of Thousands of Viruses from Human Metagenomes Reveals Hidden Associations with Chronic Diseases.</title>
        <authorList>
            <person name="Tisza M.J."/>
            <person name="Buck C.B."/>
        </authorList>
    </citation>
    <scope>NUCLEOTIDE SEQUENCE</scope>
    <source>
        <strain evidence="1">CtyvQ1</strain>
    </source>
</reference>
<proteinExistence type="predicted"/>
<dbReference type="EMBL" id="BK015776">
    <property type="protein sequence ID" value="DAE24525.1"/>
    <property type="molecule type" value="Genomic_DNA"/>
</dbReference>
<name>A0A8S5R0K5_9CAUD</name>
<evidence type="ECO:0000313" key="1">
    <source>
        <dbReference type="EMBL" id="DAE24525.1"/>
    </source>
</evidence>
<dbReference type="NCBIfam" id="TIGR04223">
    <property type="entry name" value="quorum_AgrD"/>
    <property type="match status" value="1"/>
</dbReference>
<organism evidence="1">
    <name type="scientific">Siphoviridae sp. ctyvQ1</name>
    <dbReference type="NCBI Taxonomy" id="2826525"/>
    <lineage>
        <taxon>Viruses</taxon>
        <taxon>Duplodnaviria</taxon>
        <taxon>Heunggongvirae</taxon>
        <taxon>Uroviricota</taxon>
        <taxon>Caudoviricetes</taxon>
    </lineage>
</organism>
<dbReference type="InterPro" id="IPR009229">
    <property type="entry name" value="AgrD"/>
</dbReference>
<protein>
    <submittedName>
        <fullName evidence="1">AgrD</fullName>
    </submittedName>
</protein>
<accession>A0A8S5R0K5</accession>